<dbReference type="Gene3D" id="3.30.420.10">
    <property type="entry name" value="Ribonuclease H-like superfamily/Ribonuclease H"/>
    <property type="match status" value="1"/>
</dbReference>
<protein>
    <recommendedName>
        <fullName evidence="2">Reverse transcriptase domain-containing protein</fullName>
    </recommendedName>
</protein>
<evidence type="ECO:0000313" key="3">
    <source>
        <dbReference type="EMBL" id="CAI3991015.1"/>
    </source>
</evidence>
<evidence type="ECO:0000313" key="5">
    <source>
        <dbReference type="Proteomes" id="UP001152797"/>
    </source>
</evidence>
<dbReference type="InterPro" id="IPR000477">
    <property type="entry name" value="RT_dom"/>
</dbReference>
<organism evidence="3">
    <name type="scientific">Cladocopium goreaui</name>
    <dbReference type="NCBI Taxonomy" id="2562237"/>
    <lineage>
        <taxon>Eukaryota</taxon>
        <taxon>Sar</taxon>
        <taxon>Alveolata</taxon>
        <taxon>Dinophyceae</taxon>
        <taxon>Suessiales</taxon>
        <taxon>Symbiodiniaceae</taxon>
        <taxon>Cladocopium</taxon>
    </lineage>
</organism>
<dbReference type="InterPro" id="IPR012337">
    <property type="entry name" value="RNaseH-like_sf"/>
</dbReference>
<dbReference type="EMBL" id="CAMXCT010001541">
    <property type="protein sequence ID" value="CAI3991015.1"/>
    <property type="molecule type" value="Genomic_DNA"/>
</dbReference>
<proteinExistence type="predicted"/>
<dbReference type="GO" id="GO:0003676">
    <property type="term" value="F:nucleic acid binding"/>
    <property type="evidence" value="ECO:0007669"/>
    <property type="project" value="InterPro"/>
</dbReference>
<dbReference type="SUPFAM" id="SSF53098">
    <property type="entry name" value="Ribonuclease H-like"/>
    <property type="match status" value="1"/>
</dbReference>
<dbReference type="EMBL" id="CAMXCT020001541">
    <property type="protein sequence ID" value="CAL1144390.1"/>
    <property type="molecule type" value="Genomic_DNA"/>
</dbReference>
<accession>A0A9P1CGF9</accession>
<feature type="non-terminal residue" evidence="3">
    <location>
        <position position="1"/>
    </location>
</feature>
<sequence length="2408" mass="265903">YPDSTQVTVKVGVDATVQQLQKADDALTGFSTAAWTDAATGLAVAEHENVHGLTLCVGDTTSDFGLSDALPDAVDLTQLERDLPIVAAPEPCAEPTVEPAAGSGDLVSGDSSVKRQRVDAVPSSPDALYGFSHLSGVQLAALVPPLVADVAHCARLRQMTVASVSRQQLLNNQGAAMGDDEVILHVFSCLKLSARVDVRFLDPLLASGWLRFGTVDHVRAWMALSDPVTSIVSVVLHEGHWLPIVWTCGLTEVKVSMWEHDEVAVDSLCPLHGLISQAWGKPMFALACNRRSFAKDHCGTAAVCFLAHVLLHKPLPESDEALQGIHSDLQLSFQAALASSSEVPRPWCWGLGVPDVLSLVSSLLQLHGVPSAQCGLRAKMVLQSLGKNEVQTAVTGVTPWKSLKQLANLHTPAIQLVLADEQARLVAARQSTAKPAKKSSGGTKRQPPARPAELDPAKLVIETGAFCVGEDAPLAQTPFATLGPLSAGVALATYQDAVPFLESGQVLSHGGLALLILNPPNDMQTALQWSTLRFAARCAYNQEPMLLSGALVQLGRQVVYQFQAKNLPAIVSTEVACARITVFADLWDQGWEDFANRPVKHVLASIPYVKALEPEVLSASGRQGVFVEPKTEDAMKPHDDYQVIWLPSLDFAAISHKAKVEAHCVGIARTGRRYGLRVHAKHFQEVFASVKPDAVYLAPGARLTYHTGPWPYGCDRKSIARALKASGWECRPLQPMQNVTGGLVWAVQAICEPPSNVLAMQHGQVVLTRHDPQQPPGDVPQQVVGQAATLRLCSVPVQSLQQQMLVQMDLQSKQMQNMLSDQMSRVETILSKKRSTRGFATSLKAMSSRYKKVLTGAPLAARANSSEAGQYAGVAFAATVPSRTVATPWPPDVYETSRIQFGSFFTSVGWATGAVVYGYPAKKKHADAHHQTEQLLDFAFSHLQTLHGPRFFSGDWNFEPSDLEVVARLQAAGWVEVQDLFQARTGAPVQPTCKGVTRKDHLWLSPELVLAFLDLTIDHETFADHSVLVARFAGGVHHMERFIWPCPKPVDWTHVPPLCSAFGFHDATDPTAEYAALWTQREGMAQQTLAAEWNPTMGGRGQQTCPKHVVGRHAPLKQGRKHEAQPTFFGFSSIHAKQFKQLRRLQNYCRWVDNHEAGKTVDTTHGIALWTSVLRAQGFAPTFSAWWPNRLYVSPADPAVMPQFCPSSSVAHHVFDAVVAEVRLLEQRLTQARAAHRVAQHDADRTLVFKDVARAPAEPVESLLHQVQSQVAEVDEFECAITLPMSTAVRADMPVWVGGSAKTVIHAEADKIWLDDLEHVMSGDAVVQSEPIGDLRTIFEAFHVQWQQRWCRHDNTSFRQWDQLLGFASAILQPVAIPHLAVDVDLLRAEVHRKKKHAATGLDGVSRNDLIQADDGTLQSLVNAFRRAETDGSWPQQLLSGKVHSLAKSPSASGPGDYRPITVFGLAYRAWSSLQSRHLLGWANDWVHDGVYGNRKGRQAADLWHHLLLQIENAYSTNQPISGISADIEKCFNCIPRFPALCLAVLAGAPHAVTTAWAGGLAQMRRHFKVRESFSAGFLTSTGLAEGCGLSVYGMLLVDHLFHCWISYQAAPVRSLSYVDDWHVFAWDPTFAVRQLELVVEFAGLLDLTIDRKKTVAWSTNAEVRQTLREHGVQVVHHARELGGHFGVSRQFTNRTVTQRLAALEDFWPKLRASKARYKAKVYMLRAVAWPRGLHAVASAPLGDHIWTELRRRTKSALALQKPGVNAHVLLGLVEPWTDPQLVALSWTCRTARANCDMDFWTSSVACVAHGELDLPPNTVASILLSRLQQVGFEVDRWGQVHDRFGCFSLANCNYAELELRLQWAWTQVVAAKVSHRTDFAGIWQVDVAFTRSLLSELPPDDQALLRFGLVGGLFTESYKSKWTPQSDQCRWCGQTDTLAHRYWQCCQHTDLRAELAPDATPVWESIPPALSLRGWALLPPTWQRWISLLAALPSQVLAPSRNLVPGQWNDVFTDGSCMWQSEPMYRVAAWSAVLAPSAQSSWTPEATAVLCASVLPGVCQSAFRAELFAVAYVVHWASVYGAPVRIWSDCLGVVNKLHLLCKNKLKQGVNRPNSDLWTWLAVSVDALGSENLQVKKVEAHRTLQSARNAAEVWKFFHNGYADKAAKTANQARSEAFWQFWEEHVQATERARRLAQQVTALQLAIGKRHVRAQNDITDVIEQGPRVTREFVPCFAFGNWTGQMVPNAARLFGTAHVTRAMRWLEARLVTDDTAEPQWLSFTQLYLDYQMTWSNPGPLRVQQQWVDLSSRPYLTVATIPFRTRVRWFRQFLKAIWKEGGLQATMDQCRPASQMIQAYVPCFALPWAKHAVQIVDSWLGQELTAPCTRAAGALKALPVPKQCPELRLLDP</sequence>
<dbReference type="EMBL" id="CAMXCT030001541">
    <property type="protein sequence ID" value="CAL4778327.1"/>
    <property type="molecule type" value="Genomic_DNA"/>
</dbReference>
<gene>
    <name evidence="3" type="ORF">C1SCF055_LOCUS17952</name>
</gene>
<evidence type="ECO:0000259" key="2">
    <source>
        <dbReference type="PROSITE" id="PS50878"/>
    </source>
</evidence>
<dbReference type="SUPFAM" id="SSF56219">
    <property type="entry name" value="DNase I-like"/>
    <property type="match status" value="1"/>
</dbReference>
<feature type="region of interest" description="Disordered" evidence="1">
    <location>
        <begin position="429"/>
        <end position="454"/>
    </location>
</feature>
<keyword evidence="5" id="KW-1185">Reference proteome</keyword>
<comment type="caution">
    <text evidence="3">The sequence shown here is derived from an EMBL/GenBank/DDBJ whole genome shotgun (WGS) entry which is preliminary data.</text>
</comment>
<feature type="domain" description="Reverse transcriptase" evidence="2">
    <location>
        <begin position="1427"/>
        <end position="1675"/>
    </location>
</feature>
<dbReference type="Pfam" id="PF00078">
    <property type="entry name" value="RVT_1"/>
    <property type="match status" value="1"/>
</dbReference>
<dbReference type="Proteomes" id="UP001152797">
    <property type="component" value="Unassembled WGS sequence"/>
</dbReference>
<name>A0A9P1CGF9_9DINO</name>
<dbReference type="InterPro" id="IPR036397">
    <property type="entry name" value="RNaseH_sf"/>
</dbReference>
<dbReference type="PROSITE" id="PS50878">
    <property type="entry name" value="RT_POL"/>
    <property type="match status" value="1"/>
</dbReference>
<reference evidence="3" key="1">
    <citation type="submission" date="2022-10" db="EMBL/GenBank/DDBJ databases">
        <authorList>
            <person name="Chen Y."/>
            <person name="Dougan E. K."/>
            <person name="Chan C."/>
            <person name="Rhodes N."/>
            <person name="Thang M."/>
        </authorList>
    </citation>
    <scope>NUCLEOTIDE SEQUENCE</scope>
</reference>
<dbReference type="InterPro" id="IPR036691">
    <property type="entry name" value="Endo/exonu/phosph_ase_sf"/>
</dbReference>
<evidence type="ECO:0000256" key="1">
    <source>
        <dbReference type="SAM" id="MobiDB-lite"/>
    </source>
</evidence>
<evidence type="ECO:0000313" key="4">
    <source>
        <dbReference type="EMBL" id="CAL4778327.1"/>
    </source>
</evidence>
<reference evidence="4 5" key="2">
    <citation type="submission" date="2024-05" db="EMBL/GenBank/DDBJ databases">
        <authorList>
            <person name="Chen Y."/>
            <person name="Shah S."/>
            <person name="Dougan E. K."/>
            <person name="Thang M."/>
            <person name="Chan C."/>
        </authorList>
    </citation>
    <scope>NUCLEOTIDE SEQUENCE [LARGE SCALE GENOMIC DNA]</scope>
</reference>